<feature type="transmembrane region" description="Helical" evidence="1">
    <location>
        <begin position="16"/>
        <end position="39"/>
    </location>
</feature>
<evidence type="ECO:0000313" key="2">
    <source>
        <dbReference type="EMBL" id="SDR72357.1"/>
    </source>
</evidence>
<keyword evidence="1" id="KW-0472">Membrane</keyword>
<dbReference type="STRING" id="797277.SAMN05216198_0193"/>
<dbReference type="EMBL" id="LT629748">
    <property type="protein sequence ID" value="SDR72357.1"/>
    <property type="molecule type" value="Genomic_DNA"/>
</dbReference>
<dbReference type="RefSeq" id="WP_090271616.1">
    <property type="nucleotide sequence ID" value="NZ_LT629748.1"/>
</dbReference>
<proteinExistence type="predicted"/>
<evidence type="ECO:0000256" key="1">
    <source>
        <dbReference type="SAM" id="Phobius"/>
    </source>
</evidence>
<keyword evidence="1" id="KW-0812">Transmembrane</keyword>
<dbReference type="AlphaFoldDB" id="A0A1H1LD57"/>
<dbReference type="Proteomes" id="UP000243426">
    <property type="component" value="Chromosome I"/>
</dbReference>
<dbReference type="OrthoDB" id="129807at2"/>
<sequence>MSERSPHATDTVSARALWAAMLGTLALVLCSSGAIWLVLQHEKKALPEAVFDTPVRSGPPLLQAHPKTELVKHTQAATAQLHSAGWVDKQEHIVHLPIEQAMQLLVERGLPEEETP</sequence>
<gene>
    <name evidence="2" type="ORF">SAMN05216198_0193</name>
</gene>
<evidence type="ECO:0000313" key="3">
    <source>
        <dbReference type="Proteomes" id="UP000243426"/>
    </source>
</evidence>
<organism evidence="2 3">
    <name type="scientific">Halopseudomonas litoralis</name>
    <dbReference type="NCBI Taxonomy" id="797277"/>
    <lineage>
        <taxon>Bacteria</taxon>
        <taxon>Pseudomonadati</taxon>
        <taxon>Pseudomonadota</taxon>
        <taxon>Gammaproteobacteria</taxon>
        <taxon>Pseudomonadales</taxon>
        <taxon>Pseudomonadaceae</taxon>
        <taxon>Halopseudomonas</taxon>
    </lineage>
</organism>
<keyword evidence="1" id="KW-1133">Transmembrane helix</keyword>
<accession>A0A1H1LD57</accession>
<protein>
    <submittedName>
        <fullName evidence="2">Uncharacterized protein</fullName>
    </submittedName>
</protein>
<reference evidence="3" key="1">
    <citation type="submission" date="2016-10" db="EMBL/GenBank/DDBJ databases">
        <authorList>
            <person name="Varghese N."/>
            <person name="Submissions S."/>
        </authorList>
    </citation>
    <scope>NUCLEOTIDE SEQUENCE [LARGE SCALE GENOMIC DNA]</scope>
    <source>
        <strain evidence="3">2SM5</strain>
    </source>
</reference>
<name>A0A1H1LD57_9GAMM</name>
<keyword evidence="3" id="KW-1185">Reference proteome</keyword>